<dbReference type="EMBL" id="FWPT01000004">
    <property type="protein sequence ID" value="SMA46504.1"/>
    <property type="molecule type" value="Genomic_DNA"/>
</dbReference>
<evidence type="ECO:0000313" key="1">
    <source>
        <dbReference type="EMBL" id="SMA46504.1"/>
    </source>
</evidence>
<proteinExistence type="predicted"/>
<dbReference type="Proteomes" id="UP000196573">
    <property type="component" value="Unassembled WGS sequence"/>
</dbReference>
<sequence>MRYSDKLPIFYTAFKLTLNIVFPKIARHFIFLVFNIPCYRFRYGEAASNLFDTNLKSD</sequence>
<evidence type="ECO:0000313" key="2">
    <source>
        <dbReference type="Proteomes" id="UP000196573"/>
    </source>
</evidence>
<name>A0A1X7AJH0_9GAMM</name>
<reference evidence="1 2" key="1">
    <citation type="submission" date="2017-03" db="EMBL/GenBank/DDBJ databases">
        <authorList>
            <person name="Afonso C.L."/>
            <person name="Miller P.J."/>
            <person name="Scott M.A."/>
            <person name="Spackman E."/>
            <person name="Goraichik I."/>
            <person name="Dimitrov K.M."/>
            <person name="Suarez D.L."/>
            <person name="Swayne D.E."/>
        </authorList>
    </citation>
    <scope>NUCLEOTIDE SEQUENCE [LARGE SCALE GENOMIC DNA]</scope>
    <source>
        <strain evidence="1">SB41UT1</strain>
    </source>
</reference>
<organism evidence="1 2">
    <name type="scientific">Parendozoicomonas haliclonae</name>
    <dbReference type="NCBI Taxonomy" id="1960125"/>
    <lineage>
        <taxon>Bacteria</taxon>
        <taxon>Pseudomonadati</taxon>
        <taxon>Pseudomonadota</taxon>
        <taxon>Gammaproteobacteria</taxon>
        <taxon>Oceanospirillales</taxon>
        <taxon>Endozoicomonadaceae</taxon>
        <taxon>Parendozoicomonas</taxon>
    </lineage>
</organism>
<gene>
    <name evidence="1" type="ORF">EHSB41UT_02183</name>
</gene>
<keyword evidence="2" id="KW-1185">Reference proteome</keyword>
<accession>A0A1X7AJH0</accession>
<protein>
    <submittedName>
        <fullName evidence="1">Uncharacterized protein</fullName>
    </submittedName>
</protein>
<dbReference type="AlphaFoldDB" id="A0A1X7AJH0"/>